<gene>
    <name evidence="1" type="ORF">BOTBODRAFT_122280</name>
</gene>
<keyword evidence="2" id="KW-1185">Reference proteome</keyword>
<name>A0A067M1P8_BOTB1</name>
<evidence type="ECO:0000313" key="2">
    <source>
        <dbReference type="Proteomes" id="UP000027195"/>
    </source>
</evidence>
<sequence>MMNMKGHTAMVPCRTCRIIGCLCPTNSHYYYPITAPDGWDGNPHLRQARPAGIHYDVTSLPYRDNVSHGEHIELIKSATNATAVMQSFGINGDCILRNLSSLKFPWSFPFGMAHLICLNVVPRLVEHAIGEFQTVSNVGQPYAVPKAVWKHLCAQLEASTATVPASYGRHFRDISQHKGYMVAEDWLNFTLFAALPMFATIYTSKETRPCLDLWALLVEVVEDGIQYSIKRDSITLMEEKIQKFVSEYERFVSTLLILFT</sequence>
<dbReference type="InParanoid" id="A0A067M1P8"/>
<dbReference type="HOGENOM" id="CLU_026593_0_0_1"/>
<proteinExistence type="predicted"/>
<reference evidence="2" key="1">
    <citation type="journal article" date="2014" name="Proc. Natl. Acad. Sci. U.S.A.">
        <title>Extensive sampling of basidiomycete genomes demonstrates inadequacy of the white-rot/brown-rot paradigm for wood decay fungi.</title>
        <authorList>
            <person name="Riley R."/>
            <person name="Salamov A.A."/>
            <person name="Brown D.W."/>
            <person name="Nagy L.G."/>
            <person name="Floudas D."/>
            <person name="Held B.W."/>
            <person name="Levasseur A."/>
            <person name="Lombard V."/>
            <person name="Morin E."/>
            <person name="Otillar R."/>
            <person name="Lindquist E.A."/>
            <person name="Sun H."/>
            <person name="LaButti K.M."/>
            <person name="Schmutz J."/>
            <person name="Jabbour D."/>
            <person name="Luo H."/>
            <person name="Baker S.E."/>
            <person name="Pisabarro A.G."/>
            <person name="Walton J.D."/>
            <person name="Blanchette R.A."/>
            <person name="Henrissat B."/>
            <person name="Martin F."/>
            <person name="Cullen D."/>
            <person name="Hibbett D.S."/>
            <person name="Grigoriev I.V."/>
        </authorList>
    </citation>
    <scope>NUCLEOTIDE SEQUENCE [LARGE SCALE GENOMIC DNA]</scope>
    <source>
        <strain evidence="2">FD-172 SS1</strain>
    </source>
</reference>
<dbReference type="OrthoDB" id="2404451at2759"/>
<organism evidence="1 2">
    <name type="scientific">Botryobasidium botryosum (strain FD-172 SS1)</name>
    <dbReference type="NCBI Taxonomy" id="930990"/>
    <lineage>
        <taxon>Eukaryota</taxon>
        <taxon>Fungi</taxon>
        <taxon>Dikarya</taxon>
        <taxon>Basidiomycota</taxon>
        <taxon>Agaricomycotina</taxon>
        <taxon>Agaricomycetes</taxon>
        <taxon>Cantharellales</taxon>
        <taxon>Botryobasidiaceae</taxon>
        <taxon>Botryobasidium</taxon>
    </lineage>
</organism>
<protein>
    <submittedName>
        <fullName evidence="1">Uncharacterized protein</fullName>
    </submittedName>
</protein>
<evidence type="ECO:0000313" key="1">
    <source>
        <dbReference type="EMBL" id="KDQ05777.1"/>
    </source>
</evidence>
<dbReference type="EMBL" id="KL198189">
    <property type="protein sequence ID" value="KDQ05777.1"/>
    <property type="molecule type" value="Genomic_DNA"/>
</dbReference>
<dbReference type="AlphaFoldDB" id="A0A067M1P8"/>
<dbReference type="Proteomes" id="UP000027195">
    <property type="component" value="Unassembled WGS sequence"/>
</dbReference>
<accession>A0A067M1P8</accession>